<name>A0A8H3J6E2_9LECA</name>
<accession>A0A8H3J6E2</accession>
<evidence type="ECO:0000259" key="2">
    <source>
        <dbReference type="Pfam" id="PF20233"/>
    </source>
</evidence>
<comment type="caution">
    <text evidence="3">The sequence shown here is derived from an EMBL/GenBank/DDBJ whole genome shotgun (WGS) entry which is preliminary data.</text>
</comment>
<feature type="compositionally biased region" description="Polar residues" evidence="1">
    <location>
        <begin position="85"/>
        <end position="94"/>
    </location>
</feature>
<dbReference type="PANTHER" id="PTHR35391">
    <property type="entry name" value="C2H2-TYPE DOMAIN-CONTAINING PROTEIN-RELATED"/>
    <property type="match status" value="1"/>
</dbReference>
<dbReference type="EMBL" id="CAJPDS010000187">
    <property type="protein sequence ID" value="CAF9941333.1"/>
    <property type="molecule type" value="Genomic_DNA"/>
</dbReference>
<dbReference type="OrthoDB" id="3559580at2759"/>
<evidence type="ECO:0000313" key="3">
    <source>
        <dbReference type="EMBL" id="CAF9941333.1"/>
    </source>
</evidence>
<gene>
    <name evidence="3" type="ORF">HETSPECPRED_003054</name>
</gene>
<dbReference type="Proteomes" id="UP000664521">
    <property type="component" value="Unassembled WGS sequence"/>
</dbReference>
<feature type="compositionally biased region" description="Polar residues" evidence="1">
    <location>
        <begin position="171"/>
        <end position="188"/>
    </location>
</feature>
<feature type="domain" description="DUF6590" evidence="2">
    <location>
        <begin position="267"/>
        <end position="396"/>
    </location>
</feature>
<dbReference type="PANTHER" id="PTHR35391:SF5">
    <property type="entry name" value="DUF6590 DOMAIN-CONTAINING PROTEIN"/>
    <property type="match status" value="1"/>
</dbReference>
<dbReference type="InterPro" id="IPR046497">
    <property type="entry name" value="DUF6590"/>
</dbReference>
<feature type="region of interest" description="Disordered" evidence="1">
    <location>
        <begin position="1"/>
        <end position="96"/>
    </location>
</feature>
<reference evidence="3" key="1">
    <citation type="submission" date="2021-03" db="EMBL/GenBank/DDBJ databases">
        <authorList>
            <person name="Tagirdzhanova G."/>
        </authorList>
    </citation>
    <scope>NUCLEOTIDE SEQUENCE</scope>
</reference>
<proteinExistence type="predicted"/>
<dbReference type="AlphaFoldDB" id="A0A8H3J6E2"/>
<sequence length="419" mass="45413">MAPGDNRLDDPEEPQGFDGKSIRTYEPVSEAGHPLPPLSSNPRATTILPHSSPGDDSRRTALLSSGRGGPTNFQLRPQAPAFHPSETSFGQHGSSVARDLSNATRTFSGVTLSDPRPGKGHSDGMMCATAMNLQLIIIGYVSPTQSAQKNPARSTNIQCEPEVISHGIGNASLSADPSPTWSKSTSAAAGTGPSDRTDTSASHNRRPRKSSTGGHRGSSHSNNSISVGGEIETLDTNVSDELIRGTEGEMEPLDPSFQVISRELRSKMLYFEPRGERPEGAAKTSVASFGDDMFAKKYRFIVVKAKRFHSKCLRISTNGFKGCDKPELDQSQHAIIYTGSVAPPRQAGETRMFKQPIRVIPVSPEENLNSLSRVNFGVTYPVQHNVKVREVGRIAPGADFRRFMAYFINEAEKDLRSTH</sequence>
<protein>
    <recommendedName>
        <fullName evidence="2">DUF6590 domain-containing protein</fullName>
    </recommendedName>
</protein>
<keyword evidence="4" id="KW-1185">Reference proteome</keyword>
<feature type="compositionally biased region" description="Low complexity" evidence="1">
    <location>
        <begin position="219"/>
        <end position="229"/>
    </location>
</feature>
<dbReference type="Pfam" id="PF20233">
    <property type="entry name" value="DUF6590"/>
    <property type="match status" value="1"/>
</dbReference>
<feature type="region of interest" description="Disordered" evidence="1">
    <location>
        <begin position="168"/>
        <end position="231"/>
    </location>
</feature>
<evidence type="ECO:0000256" key="1">
    <source>
        <dbReference type="SAM" id="MobiDB-lite"/>
    </source>
</evidence>
<evidence type="ECO:0000313" key="4">
    <source>
        <dbReference type="Proteomes" id="UP000664521"/>
    </source>
</evidence>
<organism evidence="3 4">
    <name type="scientific">Heterodermia speciosa</name>
    <dbReference type="NCBI Taxonomy" id="116794"/>
    <lineage>
        <taxon>Eukaryota</taxon>
        <taxon>Fungi</taxon>
        <taxon>Dikarya</taxon>
        <taxon>Ascomycota</taxon>
        <taxon>Pezizomycotina</taxon>
        <taxon>Lecanoromycetes</taxon>
        <taxon>OSLEUM clade</taxon>
        <taxon>Lecanoromycetidae</taxon>
        <taxon>Caliciales</taxon>
        <taxon>Physciaceae</taxon>
        <taxon>Heterodermia</taxon>
    </lineage>
</organism>